<reference evidence="2" key="1">
    <citation type="submission" date="2017-02" db="EMBL/GenBank/DDBJ databases">
        <title>Delving into the versatile metabolic prowess of the omnipresent phylum Bacteroidetes.</title>
        <authorList>
            <person name="Nobu M.K."/>
            <person name="Mei R."/>
            <person name="Narihiro T."/>
            <person name="Kuroda K."/>
            <person name="Liu W.-T."/>
        </authorList>
    </citation>
    <scope>NUCLEOTIDE SEQUENCE</scope>
    <source>
        <strain evidence="2">ADurb.Bin131</strain>
    </source>
</reference>
<dbReference type="EMBL" id="MWDQ01000080">
    <property type="protein sequence ID" value="OQB73435.1"/>
    <property type="molecule type" value="Genomic_DNA"/>
</dbReference>
<dbReference type="AlphaFoldDB" id="A0A1V6C985"/>
<dbReference type="SUPFAM" id="SSF54523">
    <property type="entry name" value="Pili subunits"/>
    <property type="match status" value="1"/>
</dbReference>
<feature type="domain" description="Type II secretion system protein GspG C-terminal" evidence="1">
    <location>
        <begin position="102"/>
        <end position="144"/>
    </location>
</feature>
<dbReference type="InterPro" id="IPR013545">
    <property type="entry name" value="T2SS_protein-GspG_C"/>
</dbReference>
<organism evidence="2">
    <name type="scientific">candidate division TA06 bacterium ADurb.Bin131</name>
    <dbReference type="NCBI Taxonomy" id="1852827"/>
    <lineage>
        <taxon>Bacteria</taxon>
        <taxon>Bacteria division TA06</taxon>
    </lineage>
</organism>
<evidence type="ECO:0000313" key="2">
    <source>
        <dbReference type="EMBL" id="OQB73435.1"/>
    </source>
</evidence>
<gene>
    <name evidence="2" type="ORF">BWX89_00951</name>
</gene>
<dbReference type="Pfam" id="PF08334">
    <property type="entry name" value="T2SSG"/>
    <property type="match status" value="1"/>
</dbReference>
<comment type="caution">
    <text evidence="2">The sequence shown here is derived from an EMBL/GenBank/DDBJ whole genome shotgun (WGS) entry which is preliminary data.</text>
</comment>
<dbReference type="Proteomes" id="UP000485562">
    <property type="component" value="Unassembled WGS sequence"/>
</dbReference>
<evidence type="ECO:0000259" key="1">
    <source>
        <dbReference type="Pfam" id="PF08334"/>
    </source>
</evidence>
<name>A0A1V6C985_UNCT6</name>
<dbReference type="Gene3D" id="3.30.700.10">
    <property type="entry name" value="Glycoprotein, Type 4 Pilin"/>
    <property type="match status" value="1"/>
</dbReference>
<proteinExistence type="predicted"/>
<accession>A0A1V6C985</accession>
<dbReference type="InterPro" id="IPR045584">
    <property type="entry name" value="Pilin-like"/>
</dbReference>
<protein>
    <recommendedName>
        <fullName evidence="1">Type II secretion system protein GspG C-terminal domain-containing protein</fullName>
    </recommendedName>
</protein>
<sequence length="155" mass="16956">MAALASSVVMAKNDIGYYVRLCDLSDGELPSNYTGQTYVYYNKDSGEDDTDYESEITFDHPWDGPYHVFQPGTVFSAEKGSLPAIDGASGWSLPDPPTPMYGTPLDPWGHPYLVAYNSTDKIMIIYSAGPDGKIQTDAGSTDIPSNSDDLLYSFR</sequence>